<dbReference type="SUPFAM" id="SSF48619">
    <property type="entry name" value="Phospholipase A2, PLA2"/>
    <property type="match status" value="1"/>
</dbReference>
<comment type="subcellular location">
    <subcellularLocation>
        <location evidence="1">Secreted</location>
    </subcellularLocation>
</comment>
<reference evidence="4 5" key="1">
    <citation type="submission" date="2018-12" db="EMBL/GenBank/DDBJ databases">
        <authorList>
            <person name="Yu L."/>
        </authorList>
    </citation>
    <scope>NUCLEOTIDE SEQUENCE [LARGE SCALE GENOMIC DNA]</scope>
    <source>
        <strain evidence="4 5">S5H2222</strain>
    </source>
</reference>
<dbReference type="OrthoDB" id="5125543at2"/>
<accession>A0A431UR54</accession>
<evidence type="ECO:0000256" key="2">
    <source>
        <dbReference type="ARBA" id="ARBA00022525"/>
    </source>
</evidence>
<dbReference type="GO" id="GO:0005576">
    <property type="term" value="C:extracellular region"/>
    <property type="evidence" value="ECO:0007669"/>
    <property type="project" value="UniProtKB-SubCell"/>
</dbReference>
<sequence length="89" mass="10410">MKRNRRRRLGLCYPGYRYCGPWCTGPGEPINPVDSCCKMHDECYLTYGPSAYCDQLFQNCLKPYMNPNSKMGRDAAFFSKAIKLRNFFF</sequence>
<dbReference type="InterPro" id="IPR013607">
    <property type="entry name" value="Phospholipase_A2-like"/>
</dbReference>
<keyword evidence="4" id="KW-0946">Virion</keyword>
<dbReference type="Proteomes" id="UP000276349">
    <property type="component" value="Unassembled WGS sequence"/>
</dbReference>
<keyword evidence="4" id="KW-0167">Capsid protein</keyword>
<keyword evidence="5" id="KW-1185">Reference proteome</keyword>
<dbReference type="GO" id="GO:0004623">
    <property type="term" value="F:phospholipase A2 activity"/>
    <property type="evidence" value="ECO:0007669"/>
    <property type="project" value="InterPro"/>
</dbReference>
<feature type="domain" description="Phospholipase A2-like" evidence="3">
    <location>
        <begin position="10"/>
        <end position="48"/>
    </location>
</feature>
<gene>
    <name evidence="4" type="ORF">EKG35_11525</name>
</gene>
<dbReference type="GO" id="GO:0050482">
    <property type="term" value="P:arachidonate secretion"/>
    <property type="evidence" value="ECO:0007669"/>
    <property type="project" value="InterPro"/>
</dbReference>
<dbReference type="GO" id="GO:0006644">
    <property type="term" value="P:phospholipid metabolic process"/>
    <property type="evidence" value="ECO:0007669"/>
    <property type="project" value="InterPro"/>
</dbReference>
<dbReference type="RefSeq" id="WP_126294612.1">
    <property type="nucleotide sequence ID" value="NZ_CP155468.1"/>
</dbReference>
<organism evidence="4 5">
    <name type="scientific">Lysinibacillus telephonicus</name>
    <dbReference type="NCBI Taxonomy" id="1714840"/>
    <lineage>
        <taxon>Bacteria</taxon>
        <taxon>Bacillati</taxon>
        <taxon>Bacillota</taxon>
        <taxon>Bacilli</taxon>
        <taxon>Bacillales</taxon>
        <taxon>Bacillaceae</taxon>
        <taxon>Lysinibacillus</taxon>
    </lineage>
</organism>
<dbReference type="EMBL" id="RXNR01000029">
    <property type="protein sequence ID" value="RTQ92668.1"/>
    <property type="molecule type" value="Genomic_DNA"/>
</dbReference>
<evidence type="ECO:0000313" key="4">
    <source>
        <dbReference type="EMBL" id="RTQ92668.1"/>
    </source>
</evidence>
<dbReference type="GO" id="GO:0005198">
    <property type="term" value="F:structural molecule activity"/>
    <property type="evidence" value="ECO:0007669"/>
    <property type="project" value="InterPro"/>
</dbReference>
<keyword evidence="2" id="KW-0964">Secreted</keyword>
<dbReference type="InterPro" id="IPR036444">
    <property type="entry name" value="PLipase_A2_dom_sf"/>
</dbReference>
<name>A0A431UR54_9BACI</name>
<dbReference type="PROSITE" id="PS00118">
    <property type="entry name" value="PA2_HIS"/>
    <property type="match status" value="1"/>
</dbReference>
<comment type="caution">
    <text evidence="4">The sequence shown here is derived from an EMBL/GenBank/DDBJ whole genome shotgun (WGS) entry which is preliminary data.</text>
</comment>
<protein>
    <submittedName>
        <fullName evidence="4">Parvovirus coat protein VP1-like protein</fullName>
    </submittedName>
</protein>
<dbReference type="Gene3D" id="1.20.90.10">
    <property type="entry name" value="Phospholipase A2 domain"/>
    <property type="match status" value="1"/>
</dbReference>
<evidence type="ECO:0000259" key="3">
    <source>
        <dbReference type="Pfam" id="PF08398"/>
    </source>
</evidence>
<proteinExistence type="predicted"/>
<evidence type="ECO:0000313" key="5">
    <source>
        <dbReference type="Proteomes" id="UP000276349"/>
    </source>
</evidence>
<evidence type="ECO:0000256" key="1">
    <source>
        <dbReference type="ARBA" id="ARBA00004613"/>
    </source>
</evidence>
<dbReference type="InterPro" id="IPR033113">
    <property type="entry name" value="PLA2_histidine"/>
</dbReference>
<dbReference type="AlphaFoldDB" id="A0A431UR54"/>
<dbReference type="Pfam" id="PF08398">
    <property type="entry name" value="Phospholip_A2_4"/>
    <property type="match status" value="1"/>
</dbReference>